<dbReference type="RefSeq" id="WP_142713489.1">
    <property type="nucleotide sequence ID" value="NZ_FXTH01000003.1"/>
</dbReference>
<organism evidence="1 2">
    <name type="scientific">Fodinibius sediminis</name>
    <dbReference type="NCBI Taxonomy" id="1214077"/>
    <lineage>
        <taxon>Bacteria</taxon>
        <taxon>Pseudomonadati</taxon>
        <taxon>Balneolota</taxon>
        <taxon>Balneolia</taxon>
        <taxon>Balneolales</taxon>
        <taxon>Balneolaceae</taxon>
        <taxon>Fodinibius</taxon>
    </lineage>
</organism>
<keyword evidence="2" id="KW-1185">Reference proteome</keyword>
<evidence type="ECO:0000313" key="1">
    <source>
        <dbReference type="EMBL" id="SMO49104.1"/>
    </source>
</evidence>
<dbReference type="EMBL" id="FXTH01000003">
    <property type="protein sequence ID" value="SMO49104.1"/>
    <property type="molecule type" value="Genomic_DNA"/>
</dbReference>
<gene>
    <name evidence="1" type="ORF">SAMN06265218_103281</name>
</gene>
<evidence type="ECO:0000313" key="2">
    <source>
        <dbReference type="Proteomes" id="UP000317593"/>
    </source>
</evidence>
<name>A0A521BPM0_9BACT</name>
<reference evidence="1 2" key="1">
    <citation type="submission" date="2017-05" db="EMBL/GenBank/DDBJ databases">
        <authorList>
            <person name="Varghese N."/>
            <person name="Submissions S."/>
        </authorList>
    </citation>
    <scope>NUCLEOTIDE SEQUENCE [LARGE SCALE GENOMIC DNA]</scope>
    <source>
        <strain evidence="1 2">DSM 21194</strain>
    </source>
</reference>
<keyword evidence="1" id="KW-0378">Hydrolase</keyword>
<dbReference type="Gene3D" id="3.40.50.1820">
    <property type="entry name" value="alpha/beta hydrolase"/>
    <property type="match status" value="1"/>
</dbReference>
<proteinExistence type="predicted"/>
<sequence>MKKEVDIPANGVTLKGDVHLPEDARGLVIFSHGSGSSRLSPRNRFVAGVLEANGFATLLFDLLTPEEDLHYKRRFDIELLTRRLVSVSHWIHGQRNFTALNKGFFGASTGAASALRAAAILGPDIIKTVVSRGGRPDMAMSSLATVEVPTLLLVGGLDTQVIELNEQAYRKLHCVKELKVILGASHLFEESGKLEQMARYANKWFLKYLYRYQINIEKEFLG</sequence>
<dbReference type="AlphaFoldDB" id="A0A521BPM0"/>
<dbReference type="InterPro" id="IPR029058">
    <property type="entry name" value="AB_hydrolase_fold"/>
</dbReference>
<dbReference type="SUPFAM" id="SSF53474">
    <property type="entry name" value="alpha/beta-Hydrolases"/>
    <property type="match status" value="1"/>
</dbReference>
<protein>
    <submittedName>
        <fullName evidence="1">Dienelactone hydrolase</fullName>
    </submittedName>
</protein>
<accession>A0A521BPM0</accession>
<dbReference type="Proteomes" id="UP000317593">
    <property type="component" value="Unassembled WGS sequence"/>
</dbReference>
<dbReference type="GO" id="GO:0016787">
    <property type="term" value="F:hydrolase activity"/>
    <property type="evidence" value="ECO:0007669"/>
    <property type="project" value="UniProtKB-KW"/>
</dbReference>
<dbReference type="OrthoDB" id="9810066at2"/>